<dbReference type="Proteomes" id="UP000192920">
    <property type="component" value="Unassembled WGS sequence"/>
</dbReference>
<dbReference type="InterPro" id="IPR029058">
    <property type="entry name" value="AB_hydrolase_fold"/>
</dbReference>
<dbReference type="Pfam" id="PF00561">
    <property type="entry name" value="Abhydrolase_1"/>
    <property type="match status" value="1"/>
</dbReference>
<dbReference type="STRING" id="1123014.SAMN02745746_01670"/>
<dbReference type="AlphaFoldDB" id="A0A1Y6BLK2"/>
<dbReference type="InterPro" id="IPR050266">
    <property type="entry name" value="AB_hydrolase_sf"/>
</dbReference>
<evidence type="ECO:0000313" key="3">
    <source>
        <dbReference type="Proteomes" id="UP000192920"/>
    </source>
</evidence>
<dbReference type="InterPro" id="IPR000073">
    <property type="entry name" value="AB_hydrolase_1"/>
</dbReference>
<dbReference type="RefSeq" id="WP_200810907.1">
    <property type="nucleotide sequence ID" value="NZ_FXAG01000007.1"/>
</dbReference>
<sequence>MPHATLNGQSIYYELSGHGDKTLVLFNGITMSTAAWTMMAPPLEAHYRLLRLDFLGQGLSDKPVADAYLLEQQAELAWQLLQHLSIDKVHLAGLSYGGMVAQYFARRHPECLEHLLLASTLAWSDEVNSRISDSWIAADAAGGIDLRYDVSIPWFFSSRFLVGNAAQLAELKIIAGMVDWPAVTRLIAGVKRHDARTWLAEIKVPTRVIVGNEDRLTPLYQSEILANSIPGASLHVLPAIGHVMHIEAPDIFAHEILRFCTP</sequence>
<dbReference type="PANTHER" id="PTHR43798:SF33">
    <property type="entry name" value="HYDROLASE, PUTATIVE (AFU_ORTHOLOGUE AFUA_2G14860)-RELATED"/>
    <property type="match status" value="1"/>
</dbReference>
<protein>
    <submittedName>
        <fullName evidence="2">3-oxoadipate enol-lactonase</fullName>
    </submittedName>
</protein>
<reference evidence="3" key="1">
    <citation type="submission" date="2017-04" db="EMBL/GenBank/DDBJ databases">
        <authorList>
            <person name="Varghese N."/>
            <person name="Submissions S."/>
        </authorList>
    </citation>
    <scope>NUCLEOTIDE SEQUENCE [LARGE SCALE GENOMIC DNA]</scope>
    <source>
        <strain evidence="3">DSM 22618</strain>
    </source>
</reference>
<evidence type="ECO:0000259" key="1">
    <source>
        <dbReference type="Pfam" id="PF00561"/>
    </source>
</evidence>
<dbReference type="SUPFAM" id="SSF53474">
    <property type="entry name" value="alpha/beta-Hydrolases"/>
    <property type="match status" value="1"/>
</dbReference>
<dbReference type="PRINTS" id="PR00111">
    <property type="entry name" value="ABHYDROLASE"/>
</dbReference>
<dbReference type="GO" id="GO:0016020">
    <property type="term" value="C:membrane"/>
    <property type="evidence" value="ECO:0007669"/>
    <property type="project" value="TreeGrafter"/>
</dbReference>
<dbReference type="Gene3D" id="3.40.50.1820">
    <property type="entry name" value="alpha/beta hydrolase"/>
    <property type="match status" value="1"/>
</dbReference>
<dbReference type="PANTHER" id="PTHR43798">
    <property type="entry name" value="MONOACYLGLYCEROL LIPASE"/>
    <property type="match status" value="1"/>
</dbReference>
<keyword evidence="3" id="KW-1185">Reference proteome</keyword>
<gene>
    <name evidence="2" type="ORF">SAMN02745746_01670</name>
</gene>
<accession>A0A1Y6BLK2</accession>
<feature type="domain" description="AB hydrolase-1" evidence="1">
    <location>
        <begin position="22"/>
        <end position="124"/>
    </location>
</feature>
<proteinExistence type="predicted"/>
<evidence type="ECO:0000313" key="2">
    <source>
        <dbReference type="EMBL" id="SMF16707.1"/>
    </source>
</evidence>
<name>A0A1Y6BLK2_9NEIS</name>
<organism evidence="2 3">
    <name type="scientific">Pseudogulbenkiania subflava DSM 22618</name>
    <dbReference type="NCBI Taxonomy" id="1123014"/>
    <lineage>
        <taxon>Bacteria</taxon>
        <taxon>Pseudomonadati</taxon>
        <taxon>Pseudomonadota</taxon>
        <taxon>Betaproteobacteria</taxon>
        <taxon>Neisseriales</taxon>
        <taxon>Chromobacteriaceae</taxon>
        <taxon>Pseudogulbenkiania</taxon>
    </lineage>
</organism>
<dbReference type="EMBL" id="FXAG01000007">
    <property type="protein sequence ID" value="SMF16707.1"/>
    <property type="molecule type" value="Genomic_DNA"/>
</dbReference>